<gene>
    <name evidence="3" type="ORF">RSOLAG1IB_06637</name>
</gene>
<reference evidence="3 4" key="1">
    <citation type="submission" date="2014-11" db="EMBL/GenBank/DDBJ databases">
        <authorList>
            <person name="Wibberg Daniel"/>
        </authorList>
    </citation>
    <scope>NUCLEOTIDE SEQUENCE [LARGE SCALE GENOMIC DNA]</scope>
    <source>
        <strain evidence="3">Rhizoctonia solani AG1-IB 7/3/14</strain>
    </source>
</reference>
<dbReference type="PANTHER" id="PTHR39477:SF1">
    <property type="entry name" value="BETA-FLANKING PROTEIN"/>
    <property type="match status" value="1"/>
</dbReference>
<evidence type="ECO:0000313" key="4">
    <source>
        <dbReference type="Proteomes" id="UP000059188"/>
    </source>
</evidence>
<accession>A0A0B7F713</accession>
<dbReference type="STRING" id="1108050.A0A0B7F713"/>
<protein>
    <recommendedName>
        <fullName evidence="2">DUF7721 domain-containing protein</fullName>
    </recommendedName>
</protein>
<keyword evidence="4" id="KW-1185">Reference proteome</keyword>
<dbReference type="OrthoDB" id="2290255at2759"/>
<feature type="domain" description="DUF7721" evidence="2">
    <location>
        <begin position="82"/>
        <end position="164"/>
    </location>
</feature>
<evidence type="ECO:0000313" key="3">
    <source>
        <dbReference type="EMBL" id="CEL53856.1"/>
    </source>
</evidence>
<dbReference type="Pfam" id="PF24845">
    <property type="entry name" value="DUF7721"/>
    <property type="match status" value="1"/>
</dbReference>
<sequence>MTDVGGKPKYVRQGCGLGQSSSISDLTMDNFINIAKQGFEAYNDSQKGQHGGQGQAPQGAGSQGNHGGKQSSASTQYGPSIDQQAAVQNATQHSGGAGDPSLFSTALGFLNQNQAQHAEPINEQHVQNAHAEAYDKGKASSLDAGSLGAAAAMQVLKNFTSSSGSAGSGGGNSRSQLIGMAMSEASKLFESQESKTGQKQDAVNSAAMTIMKLLVQSKTGPGATNAGGNDLGSLFSLASNFLK</sequence>
<dbReference type="PANTHER" id="PTHR39477">
    <property type="entry name" value="CHROMOSOME 8, WHOLE GENOME SHOTGUN SEQUENCE"/>
    <property type="match status" value="1"/>
</dbReference>
<feature type="region of interest" description="Disordered" evidence="1">
    <location>
        <begin position="43"/>
        <end position="77"/>
    </location>
</feature>
<dbReference type="Proteomes" id="UP000059188">
    <property type="component" value="Unassembled WGS sequence"/>
</dbReference>
<organism evidence="3 4">
    <name type="scientific">Thanatephorus cucumeris (strain AG1-IB / isolate 7/3/14)</name>
    <name type="common">Lettuce bottom rot fungus</name>
    <name type="synonym">Rhizoctonia solani</name>
    <dbReference type="NCBI Taxonomy" id="1108050"/>
    <lineage>
        <taxon>Eukaryota</taxon>
        <taxon>Fungi</taxon>
        <taxon>Dikarya</taxon>
        <taxon>Basidiomycota</taxon>
        <taxon>Agaricomycotina</taxon>
        <taxon>Agaricomycetes</taxon>
        <taxon>Cantharellales</taxon>
        <taxon>Ceratobasidiaceae</taxon>
        <taxon>Rhizoctonia</taxon>
        <taxon>Rhizoctonia solani AG-1</taxon>
    </lineage>
</organism>
<name>A0A0B7F713_THACB</name>
<dbReference type="InterPro" id="IPR056138">
    <property type="entry name" value="DUF7721"/>
</dbReference>
<evidence type="ECO:0000259" key="2">
    <source>
        <dbReference type="Pfam" id="PF24845"/>
    </source>
</evidence>
<dbReference type="EMBL" id="LN679113">
    <property type="protein sequence ID" value="CEL53856.1"/>
    <property type="molecule type" value="Genomic_DNA"/>
</dbReference>
<proteinExistence type="predicted"/>
<dbReference type="AlphaFoldDB" id="A0A0B7F713"/>
<feature type="compositionally biased region" description="Polar residues" evidence="1">
    <location>
        <begin position="68"/>
        <end position="77"/>
    </location>
</feature>
<evidence type="ECO:0000256" key="1">
    <source>
        <dbReference type="SAM" id="MobiDB-lite"/>
    </source>
</evidence>